<protein>
    <submittedName>
        <fullName evidence="1">Uncharacterized protein</fullName>
    </submittedName>
</protein>
<proteinExistence type="predicted"/>
<keyword evidence="2" id="KW-1185">Reference proteome</keyword>
<evidence type="ECO:0000313" key="1">
    <source>
        <dbReference type="EMBL" id="KYO36269.1"/>
    </source>
</evidence>
<dbReference type="AlphaFoldDB" id="A0A151NHY1"/>
<accession>A0A151NHY1</accession>
<sequence length="92" mass="10615">MAWLPGQRCLPAARGWRSRADCKFCFLRRFSIQPAQQRKIPNRYLGQPSPFTHPHLLKPGEVTPGLSQVEYALRRHKLMSSIQKEVKDWGGT</sequence>
<evidence type="ECO:0000313" key="2">
    <source>
        <dbReference type="Proteomes" id="UP000050525"/>
    </source>
</evidence>
<reference evidence="1 2" key="1">
    <citation type="journal article" date="2012" name="Genome Biol.">
        <title>Sequencing three crocodilian genomes to illuminate the evolution of archosaurs and amniotes.</title>
        <authorList>
            <person name="St John J.A."/>
            <person name="Braun E.L."/>
            <person name="Isberg S.R."/>
            <person name="Miles L.G."/>
            <person name="Chong A.Y."/>
            <person name="Gongora J."/>
            <person name="Dalzell P."/>
            <person name="Moran C."/>
            <person name="Bed'hom B."/>
            <person name="Abzhanov A."/>
            <person name="Burgess S.C."/>
            <person name="Cooksey A.M."/>
            <person name="Castoe T.A."/>
            <person name="Crawford N.G."/>
            <person name="Densmore L.D."/>
            <person name="Drew J.C."/>
            <person name="Edwards S.V."/>
            <person name="Faircloth B.C."/>
            <person name="Fujita M.K."/>
            <person name="Greenwold M.J."/>
            <person name="Hoffmann F.G."/>
            <person name="Howard J.M."/>
            <person name="Iguchi T."/>
            <person name="Janes D.E."/>
            <person name="Khan S.Y."/>
            <person name="Kohno S."/>
            <person name="de Koning A.J."/>
            <person name="Lance S.L."/>
            <person name="McCarthy F.M."/>
            <person name="McCormack J.E."/>
            <person name="Merchant M.E."/>
            <person name="Peterson D.G."/>
            <person name="Pollock D.D."/>
            <person name="Pourmand N."/>
            <person name="Raney B.J."/>
            <person name="Roessler K.A."/>
            <person name="Sanford J.R."/>
            <person name="Sawyer R.H."/>
            <person name="Schmidt C.J."/>
            <person name="Triplett E.W."/>
            <person name="Tuberville T.D."/>
            <person name="Venegas-Anaya M."/>
            <person name="Howard J.T."/>
            <person name="Jarvis E.D."/>
            <person name="Guillette L.J.Jr."/>
            <person name="Glenn T.C."/>
            <person name="Green R.E."/>
            <person name="Ray D.A."/>
        </authorList>
    </citation>
    <scope>NUCLEOTIDE SEQUENCE [LARGE SCALE GENOMIC DNA]</scope>
    <source>
        <strain evidence="1">KSC_2009_1</strain>
    </source>
</reference>
<comment type="caution">
    <text evidence="1">The sequence shown here is derived from an EMBL/GenBank/DDBJ whole genome shotgun (WGS) entry which is preliminary data.</text>
</comment>
<name>A0A151NHY1_ALLMI</name>
<dbReference type="EMBL" id="AKHW03002956">
    <property type="protein sequence ID" value="KYO36269.1"/>
    <property type="molecule type" value="Genomic_DNA"/>
</dbReference>
<gene>
    <name evidence="1" type="ORF">Y1Q_0024045</name>
</gene>
<dbReference type="Proteomes" id="UP000050525">
    <property type="component" value="Unassembled WGS sequence"/>
</dbReference>
<organism evidence="1 2">
    <name type="scientific">Alligator mississippiensis</name>
    <name type="common">American alligator</name>
    <dbReference type="NCBI Taxonomy" id="8496"/>
    <lineage>
        <taxon>Eukaryota</taxon>
        <taxon>Metazoa</taxon>
        <taxon>Chordata</taxon>
        <taxon>Craniata</taxon>
        <taxon>Vertebrata</taxon>
        <taxon>Euteleostomi</taxon>
        <taxon>Archelosauria</taxon>
        <taxon>Archosauria</taxon>
        <taxon>Crocodylia</taxon>
        <taxon>Alligatoridae</taxon>
        <taxon>Alligatorinae</taxon>
        <taxon>Alligator</taxon>
    </lineage>
</organism>